<feature type="region of interest" description="Disordered" evidence="1">
    <location>
        <begin position="115"/>
        <end position="140"/>
    </location>
</feature>
<dbReference type="Proteomes" id="UP000623440">
    <property type="component" value="Unassembled WGS sequence"/>
</dbReference>
<keyword evidence="3" id="KW-1185">Reference proteome</keyword>
<evidence type="ECO:0000256" key="1">
    <source>
        <dbReference type="SAM" id="MobiDB-lite"/>
    </source>
</evidence>
<protein>
    <submittedName>
        <fullName evidence="2">Uncharacterized protein</fullName>
    </submittedName>
</protein>
<sequence length="347" mass="38883">MTQNGQLEPPPGTFISPLLELRDYYARLTEEYERLFVQARSQLDHVEALLSNWSFADSNKQISRLTAADQTSNLSPEGSVRFLSSPLDDINEINLVESDGSVRKDSDKVEIDNSFSATVDTQESQSPTTSADPKIPTENNDSLMKVGEIPLLPQYQHTLSRMEAIKQLLQEQIGTVCHIDFIVRALYGELDSNLFKVVKGRVQSSLTQGRERNYWVTIPDEPGCYTLDLNLVAPNNGSGVSKSIKNKKKKPFVPPTKTVPMLKAFEGQFLIDALTSLFEQNPGKVFSVAEVIAGIYGEIDSQQLREIKNKILNELSRGYRTGRFSRVPNQIGFYTWDSNLILEGSSR</sequence>
<name>A0ABR8E003_9NOSO</name>
<accession>A0ABR8E003</accession>
<dbReference type="EMBL" id="JACJSI010000122">
    <property type="protein sequence ID" value="MBD2533909.1"/>
    <property type="molecule type" value="Genomic_DNA"/>
</dbReference>
<evidence type="ECO:0000313" key="3">
    <source>
        <dbReference type="Proteomes" id="UP000623440"/>
    </source>
</evidence>
<gene>
    <name evidence="2" type="ORF">H6G97_31945</name>
</gene>
<comment type="caution">
    <text evidence="2">The sequence shown here is derived from an EMBL/GenBank/DDBJ whole genome shotgun (WGS) entry which is preliminary data.</text>
</comment>
<evidence type="ECO:0000313" key="2">
    <source>
        <dbReference type="EMBL" id="MBD2533909.1"/>
    </source>
</evidence>
<proteinExistence type="predicted"/>
<dbReference type="RefSeq" id="WP_190944444.1">
    <property type="nucleotide sequence ID" value="NZ_JACJSI010000122.1"/>
</dbReference>
<reference evidence="2 3" key="1">
    <citation type="journal article" date="2020" name="ISME J.">
        <title>Comparative genomics reveals insights into cyanobacterial evolution and habitat adaptation.</title>
        <authorList>
            <person name="Chen M.Y."/>
            <person name="Teng W.K."/>
            <person name="Zhao L."/>
            <person name="Hu C.X."/>
            <person name="Zhou Y.K."/>
            <person name="Han B.P."/>
            <person name="Song L.R."/>
            <person name="Shu W.S."/>
        </authorList>
    </citation>
    <scope>NUCLEOTIDE SEQUENCE [LARGE SCALE GENOMIC DNA]</scope>
    <source>
        <strain evidence="2 3">FACHB-838</strain>
    </source>
</reference>
<organism evidence="2 3">
    <name type="scientific">Nostoc flagelliforme FACHB-838</name>
    <dbReference type="NCBI Taxonomy" id="2692904"/>
    <lineage>
        <taxon>Bacteria</taxon>
        <taxon>Bacillati</taxon>
        <taxon>Cyanobacteriota</taxon>
        <taxon>Cyanophyceae</taxon>
        <taxon>Nostocales</taxon>
        <taxon>Nostocaceae</taxon>
        <taxon>Nostoc</taxon>
    </lineage>
</organism>